<dbReference type="AlphaFoldDB" id="A0A4D4KTK1"/>
<dbReference type="Proteomes" id="UP000299290">
    <property type="component" value="Unassembled WGS sequence"/>
</dbReference>
<accession>A0A4D4KTK1</accession>
<comment type="caution">
    <text evidence="1">The sequence shown here is derived from an EMBL/GenBank/DDBJ whole genome shotgun (WGS) entry which is preliminary data.</text>
</comment>
<reference evidence="1 2" key="1">
    <citation type="journal article" date="2020" name="Int. J. Syst. Evol. Microbiol.">
        <title>Reclassification of Streptomyces castelarensis and Streptomyces sporoclivatus as later heterotypic synonyms of Streptomyces antimycoticus.</title>
        <authorList>
            <person name="Komaki H."/>
            <person name="Tamura T."/>
        </authorList>
    </citation>
    <scope>NUCLEOTIDE SEQUENCE [LARGE SCALE GENOMIC DNA]</scope>
    <source>
        <strain evidence="1 2">NBRC 12839</strain>
    </source>
</reference>
<name>A0A4D4KTK1_9ACTN</name>
<sequence>MACLAHKTRMRVRDELALMFCKRVGSKTKKAKEELEALRLAEREMTETLICGRIL</sequence>
<keyword evidence="2" id="KW-1185">Reference proteome</keyword>
<proteinExistence type="predicted"/>
<evidence type="ECO:0000313" key="2">
    <source>
        <dbReference type="Proteomes" id="UP000299290"/>
    </source>
</evidence>
<dbReference type="EMBL" id="BJHV01000002">
    <property type="protein sequence ID" value="GDY49183.1"/>
    <property type="molecule type" value="Genomic_DNA"/>
</dbReference>
<protein>
    <submittedName>
        <fullName evidence="1">Uncharacterized protein</fullName>
    </submittedName>
</protein>
<gene>
    <name evidence="1" type="ORF">SANT12839_100650</name>
</gene>
<dbReference type="RefSeq" id="WP_162004018.1">
    <property type="nucleotide sequence ID" value="NZ_BJHV01000002.1"/>
</dbReference>
<organism evidence="1 2">
    <name type="scientific">Streptomyces antimycoticus</name>
    <dbReference type="NCBI Taxonomy" id="68175"/>
    <lineage>
        <taxon>Bacteria</taxon>
        <taxon>Bacillati</taxon>
        <taxon>Actinomycetota</taxon>
        <taxon>Actinomycetes</taxon>
        <taxon>Kitasatosporales</taxon>
        <taxon>Streptomycetaceae</taxon>
        <taxon>Streptomyces</taxon>
        <taxon>Streptomyces violaceusniger group</taxon>
    </lineage>
</organism>
<evidence type="ECO:0000313" key="1">
    <source>
        <dbReference type="EMBL" id="GDY49183.1"/>
    </source>
</evidence>